<dbReference type="AlphaFoldDB" id="A0AAV1ACU0"/>
<dbReference type="Gene3D" id="3.40.50.150">
    <property type="entry name" value="Vaccinia Virus protein VP39"/>
    <property type="match status" value="1"/>
</dbReference>
<sequence length="286" mass="32392">MKTEHKKNLPVTNTIIKIAKPAAYVTLLLLTYTLGYFSSSTSSELDSFRVKNQCANPIPPENVRQTLINRIFNGVSPFTNFPPPHAAEKLRRSKEIKGWGSNGPVFERLIRKVKPRIIVEVGTFLGASTLHMAEVTQRIGLQTQILCIDDFRGWAGFRDDFKYIEILNGDVWLYYHFLQNIATFNRTGSVLPLPFTTVSALTKLCELGVWPDLVEIDAGHDFLSAWSDINWGFQILRPGGVIFGHDYFNGADNRGVGRAVDLFARIHNFKVEVDGEHWVIYSTYIQ</sequence>
<feature type="transmembrane region" description="Helical" evidence="1">
    <location>
        <begin position="21"/>
        <end position="39"/>
    </location>
</feature>
<keyword evidence="1" id="KW-1133">Transmembrane helix</keyword>
<accession>A0AAV1ACU0</accession>
<name>A0AAV1ACU0_VICFA</name>
<dbReference type="SUPFAM" id="SSF53335">
    <property type="entry name" value="S-adenosyl-L-methionine-dependent methyltransferases"/>
    <property type="match status" value="1"/>
</dbReference>
<keyword evidence="1" id="KW-0472">Membrane</keyword>
<evidence type="ECO:0000256" key="1">
    <source>
        <dbReference type="SAM" id="Phobius"/>
    </source>
</evidence>
<organism evidence="2 3">
    <name type="scientific">Vicia faba</name>
    <name type="common">Broad bean</name>
    <name type="synonym">Faba vulgaris</name>
    <dbReference type="NCBI Taxonomy" id="3906"/>
    <lineage>
        <taxon>Eukaryota</taxon>
        <taxon>Viridiplantae</taxon>
        <taxon>Streptophyta</taxon>
        <taxon>Embryophyta</taxon>
        <taxon>Tracheophyta</taxon>
        <taxon>Spermatophyta</taxon>
        <taxon>Magnoliopsida</taxon>
        <taxon>eudicotyledons</taxon>
        <taxon>Gunneridae</taxon>
        <taxon>Pentapetalae</taxon>
        <taxon>rosids</taxon>
        <taxon>fabids</taxon>
        <taxon>Fabales</taxon>
        <taxon>Fabaceae</taxon>
        <taxon>Papilionoideae</taxon>
        <taxon>50 kb inversion clade</taxon>
        <taxon>NPAAA clade</taxon>
        <taxon>Hologalegina</taxon>
        <taxon>IRL clade</taxon>
        <taxon>Fabeae</taxon>
        <taxon>Vicia</taxon>
    </lineage>
</organism>
<evidence type="ECO:0000313" key="3">
    <source>
        <dbReference type="Proteomes" id="UP001157006"/>
    </source>
</evidence>
<gene>
    <name evidence="2" type="ORF">VFH_IV051920</name>
</gene>
<dbReference type="PANTHER" id="PTHR37909:SF1">
    <property type="entry name" value="S-ADENOSYL-L-METHIONINE-DEPENDENT METHYLTRANSFERASES SUPERFAMILY PROTEIN"/>
    <property type="match status" value="1"/>
</dbReference>
<evidence type="ECO:0008006" key="4">
    <source>
        <dbReference type="Google" id="ProtNLM"/>
    </source>
</evidence>
<keyword evidence="1" id="KW-0812">Transmembrane</keyword>
<dbReference type="Proteomes" id="UP001157006">
    <property type="component" value="Chromosome 4"/>
</dbReference>
<reference evidence="2 3" key="1">
    <citation type="submission" date="2023-01" db="EMBL/GenBank/DDBJ databases">
        <authorList>
            <person name="Kreplak J."/>
        </authorList>
    </citation>
    <scope>NUCLEOTIDE SEQUENCE [LARGE SCALE GENOMIC DNA]</scope>
</reference>
<keyword evidence="3" id="KW-1185">Reference proteome</keyword>
<dbReference type="PANTHER" id="PTHR37909">
    <property type="entry name" value="S-ADENOSYL-L-METHIONINE-DEPENDENT METHYLTRANSFERASES SUPERFAMILY PROTEIN"/>
    <property type="match status" value="1"/>
</dbReference>
<evidence type="ECO:0000313" key="2">
    <source>
        <dbReference type="EMBL" id="CAI8607731.1"/>
    </source>
</evidence>
<dbReference type="EMBL" id="OX451739">
    <property type="protein sequence ID" value="CAI8607731.1"/>
    <property type="molecule type" value="Genomic_DNA"/>
</dbReference>
<proteinExistence type="predicted"/>
<protein>
    <recommendedName>
        <fullName evidence="4">S-adenosyl-L-methionine-dependent methyltransferase</fullName>
    </recommendedName>
</protein>
<dbReference type="InterPro" id="IPR029063">
    <property type="entry name" value="SAM-dependent_MTases_sf"/>
</dbReference>
<dbReference type="Pfam" id="PF13578">
    <property type="entry name" value="Methyltransf_24"/>
    <property type="match status" value="1"/>
</dbReference>